<keyword evidence="3" id="KW-1185">Reference proteome</keyword>
<dbReference type="Gene3D" id="2.40.320.10">
    <property type="entry name" value="Hypothetical Protein Pfu-838710-001"/>
    <property type="match status" value="1"/>
</dbReference>
<evidence type="ECO:0000313" key="2">
    <source>
        <dbReference type="EMBL" id="MBC3797916.1"/>
    </source>
</evidence>
<dbReference type="EMBL" id="WJBB01000017">
    <property type="protein sequence ID" value="MBC3797916.1"/>
    <property type="molecule type" value="Genomic_DNA"/>
</dbReference>
<dbReference type="PANTHER" id="PTHR39339">
    <property type="entry name" value="SLR1444 PROTEIN"/>
    <property type="match status" value="1"/>
</dbReference>
<dbReference type="InterPro" id="IPR007899">
    <property type="entry name" value="CHAD_dom"/>
</dbReference>
<evidence type="ECO:0000259" key="1">
    <source>
        <dbReference type="PROSITE" id="PS51708"/>
    </source>
</evidence>
<sequence>MIKMQRWEREKMEDNIEKVLSMKIEDTAVFEQIMAEFLHIESFESTAVNQKIIKDTYYDNANKDLFLAGFEYSIRKEETGSLTILNQRNLKKQINFIQEKKEWRLRIEKSAPNNAFSKADSIKKVLEKVAGGNELAIIFQSSFTRKKINLLKDNETWIEIDGDQGEIWIDDLKKPIFQLQFKLKNGNIIDLLKLASVIIKKYSLKIDRKSKYERGLELLGIDLEEGHPKAQLKIKQKDCTSDVVQKILEFCINEISNAYTYFSTHLEDPESTHQIRVKIRKSRAILAFFKPLFEDEKYGGQQEKLRKTGLEFSELRQLDVILEEIEKMENTSIIPVDELAFLKNRLIGKRKEALITLSAYLQHNYLTLTVLDFWIWLLDEPWSDSAWLDLSIEKYIDEELKRWLKKVNKGMKKMDVKNQENIHKVRIRSKKLRYIMELLSPILDKKSKELIAEFENIQDDLGYFHDVYMNKEVLEQLLAESAEKQLHYEAGIMIGWLTLQGNIKMEKYR</sequence>
<evidence type="ECO:0000313" key="3">
    <source>
        <dbReference type="Proteomes" id="UP000653358"/>
    </source>
</evidence>
<dbReference type="PROSITE" id="PS51708">
    <property type="entry name" value="CHAD"/>
    <property type="match status" value="1"/>
</dbReference>
<comment type="caution">
    <text evidence="2">The sequence shown here is derived from an EMBL/GenBank/DDBJ whole genome shotgun (WGS) entry which is preliminary data.</text>
</comment>
<reference evidence="2 3" key="1">
    <citation type="journal article" date="2020" name="mSystems">
        <title>Defining Genomic and Predicted Metabolic Features of the Acetobacterium Genus.</title>
        <authorList>
            <person name="Ross D.E."/>
            <person name="Marshall C.W."/>
            <person name="Gulliver D."/>
            <person name="May H.D."/>
            <person name="Norman R.S."/>
        </authorList>
    </citation>
    <scope>NUCLEOTIDE SEQUENCE [LARGE SCALE GENOMIC DNA]</scope>
    <source>
        <strain evidence="2 3">DSM 9173</strain>
    </source>
</reference>
<dbReference type="Pfam" id="PF05235">
    <property type="entry name" value="CHAD"/>
    <property type="match status" value="1"/>
</dbReference>
<accession>A0ABR6WNP0</accession>
<feature type="domain" description="CHAD" evidence="1">
    <location>
        <begin position="237"/>
        <end position="509"/>
    </location>
</feature>
<gene>
    <name evidence="2" type="ORF">GH807_12765</name>
</gene>
<proteinExistence type="predicted"/>
<dbReference type="Proteomes" id="UP000653358">
    <property type="component" value="Unassembled WGS sequence"/>
</dbReference>
<organism evidence="2 3">
    <name type="scientific">Acetobacterium tundrae</name>
    <dbReference type="NCBI Taxonomy" id="132932"/>
    <lineage>
        <taxon>Bacteria</taxon>
        <taxon>Bacillati</taxon>
        <taxon>Bacillota</taxon>
        <taxon>Clostridia</taxon>
        <taxon>Eubacteriales</taxon>
        <taxon>Eubacteriaceae</taxon>
        <taxon>Acetobacterium</taxon>
    </lineage>
</organism>
<protein>
    <submittedName>
        <fullName evidence="2">CHAD domain-containing protein</fullName>
    </submittedName>
</protein>
<dbReference type="InterPro" id="IPR033469">
    <property type="entry name" value="CYTH-like_dom_sf"/>
</dbReference>
<dbReference type="SMART" id="SM00880">
    <property type="entry name" value="CHAD"/>
    <property type="match status" value="1"/>
</dbReference>
<dbReference type="InterPro" id="IPR038186">
    <property type="entry name" value="CHAD_dom_sf"/>
</dbReference>
<name>A0ABR6WNP0_9FIRM</name>
<dbReference type="SUPFAM" id="SSF55154">
    <property type="entry name" value="CYTH-like phosphatases"/>
    <property type="match status" value="1"/>
</dbReference>
<dbReference type="Gene3D" id="1.40.20.10">
    <property type="entry name" value="CHAD domain"/>
    <property type="match status" value="1"/>
</dbReference>
<dbReference type="PANTHER" id="PTHR39339:SF1">
    <property type="entry name" value="CHAD DOMAIN-CONTAINING PROTEIN"/>
    <property type="match status" value="1"/>
</dbReference>